<gene>
    <name evidence="1" type="ORF">OCTVUL_1B010184</name>
</gene>
<reference evidence="1" key="1">
    <citation type="submission" date="2023-08" db="EMBL/GenBank/DDBJ databases">
        <authorList>
            <person name="Alioto T."/>
            <person name="Alioto T."/>
            <person name="Gomez Garrido J."/>
        </authorList>
    </citation>
    <scope>NUCLEOTIDE SEQUENCE</scope>
</reference>
<organism evidence="1 2">
    <name type="scientific">Octopus vulgaris</name>
    <name type="common">Common octopus</name>
    <dbReference type="NCBI Taxonomy" id="6645"/>
    <lineage>
        <taxon>Eukaryota</taxon>
        <taxon>Metazoa</taxon>
        <taxon>Spiralia</taxon>
        <taxon>Lophotrochozoa</taxon>
        <taxon>Mollusca</taxon>
        <taxon>Cephalopoda</taxon>
        <taxon>Coleoidea</taxon>
        <taxon>Octopodiformes</taxon>
        <taxon>Octopoda</taxon>
        <taxon>Incirrata</taxon>
        <taxon>Octopodidae</taxon>
        <taxon>Octopus</taxon>
    </lineage>
</organism>
<proteinExistence type="predicted"/>
<accession>A0AA36B0I8</accession>
<dbReference type="AlphaFoldDB" id="A0AA36B0I8"/>
<sequence>MHIETPEASEGRLAAILDEPVETRQARLRSMRIQNRRSLLKESKEAGQPQCSPTVNFTLDAPVLAPHKVYTFVHQK</sequence>
<protein>
    <submittedName>
        <fullName evidence="1">Uncharacterized protein</fullName>
    </submittedName>
</protein>
<keyword evidence="2" id="KW-1185">Reference proteome</keyword>
<dbReference type="EMBL" id="OX597819">
    <property type="protein sequence ID" value="CAI9724337.1"/>
    <property type="molecule type" value="Genomic_DNA"/>
</dbReference>
<name>A0AA36B0I8_OCTVU</name>
<dbReference type="Proteomes" id="UP001162480">
    <property type="component" value="Chromosome 6"/>
</dbReference>
<evidence type="ECO:0000313" key="1">
    <source>
        <dbReference type="EMBL" id="CAI9724337.1"/>
    </source>
</evidence>
<evidence type="ECO:0000313" key="2">
    <source>
        <dbReference type="Proteomes" id="UP001162480"/>
    </source>
</evidence>